<dbReference type="Proteomes" id="UP000034956">
    <property type="component" value="Unassembled WGS sequence"/>
</dbReference>
<organism evidence="1 2">
    <name type="scientific">Candidatus Jorgensenbacteria bacterium GW2011_GWA1_48_11</name>
    <dbReference type="NCBI Taxonomy" id="1618660"/>
    <lineage>
        <taxon>Bacteria</taxon>
        <taxon>Candidatus Joergenseniibacteriota</taxon>
    </lineage>
</organism>
<dbReference type="AlphaFoldDB" id="A0A0G1UBD6"/>
<gene>
    <name evidence="1" type="ORF">UY23_C0001G0033</name>
</gene>
<comment type="caution">
    <text evidence="1">The sequence shown here is derived from an EMBL/GenBank/DDBJ whole genome shotgun (WGS) entry which is preliminary data.</text>
</comment>
<evidence type="ECO:0000313" key="2">
    <source>
        <dbReference type="Proteomes" id="UP000034956"/>
    </source>
</evidence>
<name>A0A0G1UBD6_9BACT</name>
<reference evidence="1 2" key="1">
    <citation type="journal article" date="2015" name="Nature">
        <title>rRNA introns, odd ribosomes, and small enigmatic genomes across a large radiation of phyla.</title>
        <authorList>
            <person name="Brown C.T."/>
            <person name="Hug L.A."/>
            <person name="Thomas B.C."/>
            <person name="Sharon I."/>
            <person name="Castelle C.J."/>
            <person name="Singh A."/>
            <person name="Wilkins M.J."/>
            <person name="Williams K.H."/>
            <person name="Banfield J.F."/>
        </authorList>
    </citation>
    <scope>NUCLEOTIDE SEQUENCE [LARGE SCALE GENOMIC DNA]</scope>
</reference>
<proteinExistence type="predicted"/>
<dbReference type="EMBL" id="LCPF01000001">
    <property type="protein sequence ID" value="KKU91427.1"/>
    <property type="molecule type" value="Genomic_DNA"/>
</dbReference>
<protein>
    <submittedName>
        <fullName evidence="1">Uncharacterized protein</fullName>
    </submittedName>
</protein>
<accession>A0A0G1UBD6</accession>
<evidence type="ECO:0000313" key="1">
    <source>
        <dbReference type="EMBL" id="KKU91427.1"/>
    </source>
</evidence>
<sequence length="237" mass="25253">MLGSGLGELADLLVELGSRLAEPLDLGQPALFLISLVLDAGDGFEPVVLALHGFEADEREGGIVAVSGRFVEGSVVALVGPVLLKGEFPQLREKGLVEFLDANIAVDEPVELAHSHQDLDELGPGLEVHLAGVGIPSHQALVALTAAETPGEFNEFAEEGAADLFVAVLLFAPLLLGRNVIPHRVEEPEELCENLRLEREWPPRLDHVARPGAVPEETSAEHLEGRAGNLVARPRIP</sequence>